<dbReference type="Proteomes" id="UP000234855">
    <property type="component" value="Unassembled WGS sequence"/>
</dbReference>
<reference evidence="1 3" key="1">
    <citation type="submission" date="2017-07" db="EMBL/GenBank/DDBJ databases">
        <title>Bifidobacterium novel species.</title>
        <authorList>
            <person name="Lugli G.A."/>
            <person name="Milani C."/>
            <person name="Duranti S."/>
            <person name="Mangifesta M."/>
        </authorList>
    </citation>
    <scope>NUCLEOTIDE SEQUENCE [LARGE SCALE GENOMIC DNA]</scope>
    <source>
        <strain evidence="1 3">45</strain>
    </source>
</reference>
<sequence length="90" mass="10002">MNGKVQETIDWHTAKPTELDGARCILMTQAGTIIDGRLKASYPHDGYQATRFTLDDTEQNLKGMRILSVNPKHDTAILQPHITTLTVLKG</sequence>
<dbReference type="AlphaFoldDB" id="A0A2N5IQK1"/>
<evidence type="ECO:0000313" key="3">
    <source>
        <dbReference type="Proteomes" id="UP000234855"/>
    </source>
</evidence>
<protein>
    <submittedName>
        <fullName evidence="1">Cryptic prophage protein</fullName>
    </submittedName>
</protein>
<evidence type="ECO:0000313" key="4">
    <source>
        <dbReference type="Proteomes" id="UP000663067"/>
    </source>
</evidence>
<evidence type="ECO:0000313" key="1">
    <source>
        <dbReference type="EMBL" id="PLS24233.1"/>
    </source>
</evidence>
<evidence type="ECO:0000313" key="2">
    <source>
        <dbReference type="EMBL" id="QSY57274.1"/>
    </source>
</evidence>
<dbReference type="EMBL" id="NMWV01000025">
    <property type="protein sequence ID" value="PLS24233.1"/>
    <property type="molecule type" value="Genomic_DNA"/>
</dbReference>
<organism evidence="1 3">
    <name type="scientific">Bifidobacterium imperatoris</name>
    <dbReference type="NCBI Taxonomy" id="2020965"/>
    <lineage>
        <taxon>Bacteria</taxon>
        <taxon>Bacillati</taxon>
        <taxon>Actinomycetota</taxon>
        <taxon>Actinomycetes</taxon>
        <taxon>Bifidobacteriales</taxon>
        <taxon>Bifidobacteriaceae</taxon>
        <taxon>Bifidobacterium</taxon>
    </lineage>
</organism>
<dbReference type="RefSeq" id="WP_101626307.1">
    <property type="nucleotide sequence ID" value="NZ_CP071591.1"/>
</dbReference>
<dbReference type="EMBL" id="CP071591">
    <property type="protein sequence ID" value="QSY57274.1"/>
    <property type="molecule type" value="Genomic_DNA"/>
</dbReference>
<proteinExistence type="predicted"/>
<dbReference type="Proteomes" id="UP000663067">
    <property type="component" value="Chromosome"/>
</dbReference>
<keyword evidence="4" id="KW-1185">Reference proteome</keyword>
<accession>A0A2N5IQK1</accession>
<gene>
    <name evidence="2" type="ORF">BLI708_08510</name>
    <name evidence="1" type="ORF">Tam1G_1810</name>
</gene>
<name>A0A2N5IQK1_9BIFI</name>
<reference evidence="2 4" key="2">
    <citation type="submission" date="2021-03" db="EMBL/GenBank/DDBJ databases">
        <title>Genome sequencing of Bifidobacterium imperatoris JCM 32708.</title>
        <authorList>
            <person name="Kim J."/>
        </authorList>
    </citation>
    <scope>NUCLEOTIDE SEQUENCE [LARGE SCALE GENOMIC DNA]</scope>
    <source>
        <strain evidence="2 4">JCM 32708</strain>
    </source>
</reference>